<organism evidence="1 2">
    <name type="scientific">Chaenocephalus aceratus</name>
    <name type="common">Blackfin icefish</name>
    <name type="synonym">Chaenichthys aceratus</name>
    <dbReference type="NCBI Taxonomy" id="36190"/>
    <lineage>
        <taxon>Eukaryota</taxon>
        <taxon>Metazoa</taxon>
        <taxon>Chordata</taxon>
        <taxon>Craniata</taxon>
        <taxon>Vertebrata</taxon>
        <taxon>Euteleostomi</taxon>
        <taxon>Actinopterygii</taxon>
        <taxon>Neopterygii</taxon>
        <taxon>Teleostei</taxon>
        <taxon>Neoteleostei</taxon>
        <taxon>Acanthomorphata</taxon>
        <taxon>Eupercaria</taxon>
        <taxon>Perciformes</taxon>
        <taxon>Notothenioidei</taxon>
        <taxon>Channichthyidae</taxon>
        <taxon>Chaenocephalus</taxon>
    </lineage>
</organism>
<reference evidence="1" key="1">
    <citation type="submission" date="2022-05" db="EMBL/GenBank/DDBJ databases">
        <title>Chromosome-level genome of Chaenocephalus aceratus.</title>
        <authorList>
            <person name="Park H."/>
        </authorList>
    </citation>
    <scope>NUCLEOTIDE SEQUENCE</scope>
    <source>
        <strain evidence="1">KU_202001</strain>
    </source>
</reference>
<proteinExistence type="predicted"/>
<name>A0ACB9WBL9_CHAAC</name>
<dbReference type="EMBL" id="CM043801">
    <property type="protein sequence ID" value="KAI4810368.1"/>
    <property type="molecule type" value="Genomic_DNA"/>
</dbReference>
<gene>
    <name evidence="1" type="ORF">KUCAC02_019203</name>
</gene>
<dbReference type="Proteomes" id="UP001057452">
    <property type="component" value="Chromosome 17"/>
</dbReference>
<keyword evidence="2" id="KW-1185">Reference proteome</keyword>
<comment type="caution">
    <text evidence="1">The sequence shown here is derived from an EMBL/GenBank/DDBJ whole genome shotgun (WGS) entry which is preliminary data.</text>
</comment>
<sequence>EHCAPIDTHDITTKPSPQLMVLRHGALSGFCPIIILMKRLNAFVVGWRVGVGAPRYQREVLSACSFIAPLPSSLALTFHPPLMHFQGGLNASEGAV</sequence>
<protein>
    <submittedName>
        <fullName evidence="1">Uncharacterized protein</fullName>
    </submittedName>
</protein>
<feature type="non-terminal residue" evidence="1">
    <location>
        <position position="1"/>
    </location>
</feature>
<accession>A0ACB9WBL9</accession>
<evidence type="ECO:0000313" key="1">
    <source>
        <dbReference type="EMBL" id="KAI4810368.1"/>
    </source>
</evidence>
<feature type="non-terminal residue" evidence="1">
    <location>
        <position position="96"/>
    </location>
</feature>
<evidence type="ECO:0000313" key="2">
    <source>
        <dbReference type="Proteomes" id="UP001057452"/>
    </source>
</evidence>